<keyword evidence="4" id="KW-1185">Reference proteome</keyword>
<reference evidence="2" key="2">
    <citation type="submission" date="2019-06" db="EMBL/GenBank/DDBJ databases">
        <title>Genomics analysis of Aphanomyces spp. identifies a new class of oomycete effector associated with host adaptation.</title>
        <authorList>
            <person name="Gaulin E."/>
        </authorList>
    </citation>
    <scope>NUCLEOTIDE SEQUENCE</scope>
    <source>
        <strain evidence="2">CBS 578.67</strain>
    </source>
</reference>
<evidence type="ECO:0000313" key="2">
    <source>
        <dbReference type="EMBL" id="KAF0689625.1"/>
    </source>
</evidence>
<keyword evidence="1" id="KW-1133">Transmembrane helix</keyword>
<feature type="transmembrane region" description="Helical" evidence="1">
    <location>
        <begin position="194"/>
        <end position="215"/>
    </location>
</feature>
<evidence type="ECO:0000313" key="4">
    <source>
        <dbReference type="Proteomes" id="UP000332933"/>
    </source>
</evidence>
<feature type="transmembrane region" description="Helical" evidence="1">
    <location>
        <begin position="227"/>
        <end position="247"/>
    </location>
</feature>
<sequence length="272" mass="28608">MKEALSMFLGPLAVIVGLVFLTPLGALFGDTSSAVAAVVFTTCVLGLQFLVVQHSSTSTVRTTQQLHIRRKVQHAGSGLLVVAGTFYASSVQVVIVLGCSAVAFYIITYLRKQYKVVNTTYLHVFGPILRQHEIAHRLPGAFWFLLGSALSLAFFSKDVAQLSILHLSLGDPCASFFGITLGHHSHKLANGKTIAGVVGCFVVCLLTSIAFLALVDGPVAHGTTLATKGLVMVLAGLAGTLGEALSLGVDDNLSLPLVSGAAMSLIWHVLLL</sequence>
<protein>
    <submittedName>
        <fullName evidence="3">Aste57867_18956 protein</fullName>
    </submittedName>
</protein>
<dbReference type="InterPro" id="IPR037997">
    <property type="entry name" value="Dgk1-like"/>
</dbReference>
<keyword evidence="1" id="KW-0472">Membrane</keyword>
<feature type="transmembrane region" description="Helical" evidence="1">
    <location>
        <begin position="79"/>
        <end position="107"/>
    </location>
</feature>
<reference evidence="3 4" key="1">
    <citation type="submission" date="2019-03" db="EMBL/GenBank/DDBJ databases">
        <authorList>
            <person name="Gaulin E."/>
            <person name="Dumas B."/>
        </authorList>
    </citation>
    <scope>NUCLEOTIDE SEQUENCE [LARGE SCALE GENOMIC DNA]</scope>
    <source>
        <strain evidence="3">CBS 568.67</strain>
    </source>
</reference>
<gene>
    <name evidence="3" type="primary">Aste57867_18956</name>
    <name evidence="2" type="ORF">As57867_018892</name>
    <name evidence="3" type="ORF">ASTE57867_18956</name>
</gene>
<feature type="transmembrane region" description="Helical" evidence="1">
    <location>
        <begin position="253"/>
        <end position="271"/>
    </location>
</feature>
<feature type="transmembrane region" description="Helical" evidence="1">
    <location>
        <begin position="134"/>
        <end position="155"/>
    </location>
</feature>
<dbReference type="AlphaFoldDB" id="A0A485LBM6"/>
<evidence type="ECO:0000313" key="3">
    <source>
        <dbReference type="EMBL" id="VFT95686.1"/>
    </source>
</evidence>
<dbReference type="GO" id="GO:0006654">
    <property type="term" value="P:phosphatidic acid biosynthetic process"/>
    <property type="evidence" value="ECO:0007669"/>
    <property type="project" value="TreeGrafter"/>
</dbReference>
<dbReference type="OrthoDB" id="5673at2759"/>
<dbReference type="GO" id="GO:0004143">
    <property type="term" value="F:ATP-dependent diacylglycerol kinase activity"/>
    <property type="evidence" value="ECO:0007669"/>
    <property type="project" value="InterPro"/>
</dbReference>
<dbReference type="PANTHER" id="PTHR31303">
    <property type="entry name" value="CTP-DEPENDENT DIACYLGLYCEROL KINASE 1"/>
    <property type="match status" value="1"/>
</dbReference>
<dbReference type="GO" id="GO:0005789">
    <property type="term" value="C:endoplasmic reticulum membrane"/>
    <property type="evidence" value="ECO:0007669"/>
    <property type="project" value="TreeGrafter"/>
</dbReference>
<evidence type="ECO:0000256" key="1">
    <source>
        <dbReference type="SAM" id="Phobius"/>
    </source>
</evidence>
<dbReference type="PANTHER" id="PTHR31303:SF1">
    <property type="entry name" value="CTP-DEPENDENT DIACYLGLYCEROL KINASE 1"/>
    <property type="match status" value="1"/>
</dbReference>
<name>A0A485LBM6_9STRA</name>
<proteinExistence type="predicted"/>
<organism evidence="3 4">
    <name type="scientific">Aphanomyces stellatus</name>
    <dbReference type="NCBI Taxonomy" id="120398"/>
    <lineage>
        <taxon>Eukaryota</taxon>
        <taxon>Sar</taxon>
        <taxon>Stramenopiles</taxon>
        <taxon>Oomycota</taxon>
        <taxon>Saprolegniomycetes</taxon>
        <taxon>Saprolegniales</taxon>
        <taxon>Verrucalvaceae</taxon>
        <taxon>Aphanomyces</taxon>
    </lineage>
</organism>
<dbReference type="Proteomes" id="UP000332933">
    <property type="component" value="Unassembled WGS sequence"/>
</dbReference>
<dbReference type="EMBL" id="CAADRA010006448">
    <property type="protein sequence ID" value="VFT95686.1"/>
    <property type="molecule type" value="Genomic_DNA"/>
</dbReference>
<accession>A0A485LBM6</accession>
<keyword evidence="1" id="KW-0812">Transmembrane</keyword>
<feature type="transmembrane region" description="Helical" evidence="1">
    <location>
        <begin position="7"/>
        <end position="28"/>
    </location>
</feature>
<dbReference type="EMBL" id="VJMH01006427">
    <property type="protein sequence ID" value="KAF0689625.1"/>
    <property type="molecule type" value="Genomic_DNA"/>
</dbReference>
<feature type="transmembrane region" description="Helical" evidence="1">
    <location>
        <begin position="34"/>
        <end position="52"/>
    </location>
</feature>